<dbReference type="Proteomes" id="UP000045051">
    <property type="component" value="Unassembled WGS sequence"/>
</dbReference>
<proteinExistence type="predicted"/>
<evidence type="ECO:0000313" key="3">
    <source>
        <dbReference type="Proteomes" id="UP000045051"/>
    </source>
</evidence>
<evidence type="ECO:0000313" key="2">
    <source>
        <dbReference type="EMBL" id="CEN44652.1"/>
    </source>
</evidence>
<dbReference type="RefSeq" id="WP_042343802.1">
    <property type="nucleotide sequence ID" value="NZ_BOQK01000029.1"/>
</dbReference>
<keyword evidence="3" id="KW-1185">Reference proteome</keyword>
<feature type="transmembrane region" description="Helical" evidence="1">
    <location>
        <begin position="122"/>
        <end position="148"/>
    </location>
</feature>
<protein>
    <recommendedName>
        <fullName evidence="4">DUF5362 domain-containing protein</fullName>
    </recommendedName>
</protein>
<evidence type="ECO:0008006" key="4">
    <source>
        <dbReference type="Google" id="ProtNLM"/>
    </source>
</evidence>
<gene>
    <name evidence="2" type="ORF">CCAND38_190028</name>
</gene>
<keyword evidence="1" id="KW-1133">Transmembrane helix</keyword>
<keyword evidence="1" id="KW-0472">Membrane</keyword>
<dbReference type="EMBL" id="CDOI01000101">
    <property type="protein sequence ID" value="CEN44652.1"/>
    <property type="molecule type" value="Genomic_DNA"/>
</dbReference>
<feature type="transmembrane region" description="Helical" evidence="1">
    <location>
        <begin position="62"/>
        <end position="82"/>
    </location>
</feature>
<reference evidence="2 3" key="1">
    <citation type="submission" date="2015-01" db="EMBL/GenBank/DDBJ databases">
        <authorList>
            <person name="MANFREDI Pablo"/>
        </authorList>
    </citation>
    <scope>NUCLEOTIDE SEQUENCE [LARGE SCALE GENOMIC DNA]</scope>
    <source>
        <strain evidence="2 3">CcD38</strain>
    </source>
</reference>
<keyword evidence="1" id="KW-0812">Transmembrane</keyword>
<accession>A0A0B7I3F5</accession>
<feature type="transmembrane region" description="Helical" evidence="1">
    <location>
        <begin position="30"/>
        <end position="56"/>
    </location>
</feature>
<name>A0A0B7I3F5_9FLAO</name>
<sequence>MENQYLSADKLEFTQSIQENLKEIAKWAKFLAILGFVGIAILVLVSIFTIIFGVIASSMEDTPFPLAFVGVLYLGMAAVYYFPIKYLYDFATNMKDSLKTSNRIVFSRAFENLKSHYKFMGIFTIVMLSLYILILIGVLLIVGFLGAIGGY</sequence>
<evidence type="ECO:0000256" key="1">
    <source>
        <dbReference type="SAM" id="Phobius"/>
    </source>
</evidence>
<organism evidence="2 3">
    <name type="scientific">Capnocytophaga canis</name>
    <dbReference type="NCBI Taxonomy" id="1848903"/>
    <lineage>
        <taxon>Bacteria</taxon>
        <taxon>Pseudomonadati</taxon>
        <taxon>Bacteroidota</taxon>
        <taxon>Flavobacteriia</taxon>
        <taxon>Flavobacteriales</taxon>
        <taxon>Flavobacteriaceae</taxon>
        <taxon>Capnocytophaga</taxon>
    </lineage>
</organism>
<dbReference type="AlphaFoldDB" id="A0A0B7I3F5"/>